<keyword evidence="1" id="KW-0596">Phosphopantetheine</keyword>
<dbReference type="InterPro" id="IPR045851">
    <property type="entry name" value="AMP-bd_C_sf"/>
</dbReference>
<dbReference type="Pfam" id="PF00668">
    <property type="entry name" value="Condensation"/>
    <property type="match status" value="1"/>
</dbReference>
<feature type="domain" description="Carrier" evidence="3">
    <location>
        <begin position="515"/>
        <end position="592"/>
    </location>
</feature>
<evidence type="ECO:0000256" key="2">
    <source>
        <dbReference type="ARBA" id="ARBA00022553"/>
    </source>
</evidence>
<accession>A0A078KV38</accession>
<dbReference type="PROSITE" id="PS00455">
    <property type="entry name" value="AMP_BINDING"/>
    <property type="match status" value="2"/>
</dbReference>
<dbReference type="InterPro" id="IPR020806">
    <property type="entry name" value="PKS_PP-bd"/>
</dbReference>
<dbReference type="eggNOG" id="COG1020">
    <property type="taxonomic scope" value="Bacteria"/>
</dbReference>
<reference evidence="4 5" key="1">
    <citation type="submission" date="2014-06" db="EMBL/GenBank/DDBJ databases">
        <authorList>
            <person name="Urmite Genomes Urmite Genomes"/>
        </authorList>
    </citation>
    <scope>NUCLEOTIDE SEQUENCE [LARGE SCALE GENOMIC DNA]</scope>
</reference>
<dbReference type="CDD" id="cd19531">
    <property type="entry name" value="LCL_NRPS-like"/>
    <property type="match status" value="1"/>
</dbReference>
<dbReference type="InterPro" id="IPR023213">
    <property type="entry name" value="CAT-like_dom_sf"/>
</dbReference>
<gene>
    <name evidence="4" type="primary">lgrD_1</name>
    <name evidence="4" type="ORF">BN59_01133</name>
</gene>
<dbReference type="SUPFAM" id="SSF47336">
    <property type="entry name" value="ACP-like"/>
    <property type="match status" value="2"/>
</dbReference>
<keyword evidence="5" id="KW-1185">Reference proteome</keyword>
<dbReference type="EMBL" id="CCSB01000001">
    <property type="protein sequence ID" value="CDZ76857.1"/>
    <property type="molecule type" value="Genomic_DNA"/>
</dbReference>
<dbReference type="Proteomes" id="UP000044071">
    <property type="component" value="Unassembled WGS sequence"/>
</dbReference>
<dbReference type="FunFam" id="3.40.50.980:FF:000001">
    <property type="entry name" value="Non-ribosomal peptide synthetase"/>
    <property type="match status" value="2"/>
</dbReference>
<dbReference type="Gene3D" id="3.30.559.30">
    <property type="entry name" value="Nonribosomal peptide synthetase, condensation domain"/>
    <property type="match status" value="1"/>
</dbReference>
<dbReference type="PANTHER" id="PTHR45527:SF1">
    <property type="entry name" value="FATTY ACID SYNTHASE"/>
    <property type="match status" value="1"/>
</dbReference>
<dbReference type="Gene3D" id="3.30.559.10">
    <property type="entry name" value="Chloramphenicol acetyltransferase-like domain"/>
    <property type="match status" value="1"/>
</dbReference>
<dbReference type="PROSITE" id="PS50075">
    <property type="entry name" value="CARRIER"/>
    <property type="match status" value="2"/>
</dbReference>
<keyword evidence="2" id="KW-0597">Phosphoprotein</keyword>
<dbReference type="GO" id="GO:0005737">
    <property type="term" value="C:cytoplasm"/>
    <property type="evidence" value="ECO:0007669"/>
    <property type="project" value="TreeGrafter"/>
</dbReference>
<evidence type="ECO:0000256" key="1">
    <source>
        <dbReference type="ARBA" id="ARBA00022450"/>
    </source>
</evidence>
<sequence length="1681" mass="190464">MIIETQAMLMQQWFQQQVHENPNKIALYCEQESLSYGELDQLSDRLASYLSQLKIPAGAPIGICTERHFNMVVGILGIMKAGSPYVPIDPNFPSERINYILQDSRCAFLLSQDSLSAHLKSTIQDSACDILAIEKTLIAKGQKYPVNNEASDPLAYIIYTSGSTGQPKGVQVSHSSVINIIKEMARVFRLSSNDSHLMVIPLCFDVSVSDIFIPLCLGASLVIATETETKNSHKLIKLINQHKVSFMQATPATWRLLLDADWKGASSLKALTGGEALSLQLAKDLACRVRELWNVYGPAEATVWASYARINPDCQKITIGLPFNGVAIYVLDDEGQLQAPGLAGELGIAGKGLAQGYLNRDELNRDKFIKLELPNGERIRVYRTGDRCRQLDNGEFEFLSRCDNQVKVRGIRIEPGEIEYHLLQFYKIKQAVVVAKPVLSEDNDLIAYIVPHDKAKELSSTEILSFLRLSLPEYLIPNFIVELHEIPLTDNNKLNRKALPEPLTNHLRNHSDYVAPISLTEQRLAKIWTKAFKFRHQDISIHYSFHDIGGHSLIALSILNQIESIFGLSLTIDLFYKHSTIEALADFIDSSLEGSQLNPAELSSEQTSSFKELDNKQIAASLSLEQHGIWLFEALFPNHAAYNISTIFHLKGHLNIAALNLAVNEVIKRHSILRTIFIHDGEEPKQVLLTEQDFELAIIRPDPNGIIDFSIAYEFLKNQAEQPIELEKWPLFKLRLYPLNEREYLFLICIHHLIIDGCSLAVFLNEMSFFYKLHCLKYETTVLEFPTQYLSYSQRQKEQLLAFYQSPKYDLEKNYWLNQLANLIPVDFPTDYPRPSELSFNSKLMQLTLPNELAETMKEIVCKTKTSQYAFLLSILGVLLSRYCVQNDLVIGCPNSISQQESSENRIGPVGGLFVLRMDLSQNVSFIDLLKTNTRTVNDALTHYQLPFERLIDLLKLAMDRSRHPAVQILLIELADNFGTFFLDNISIQSYPLHLGSAGYDLVFFYQLSHSGLHLIIEYNSDLFNSETIEMFLQHFNNLLKNALKNPQCGIYDLSLFDMGASPLSCQQKETQNLDQQSIPELFAAIATQFAAKIAVKDQGRQLSYCELDKQSNQLANFLIAQKLRPQTLIAVCMERSVDAIISILAILKANCVYLPIDSEYPEARITQILNHSQTPFMLTQNTHFLRMKALSALCLHPLHLVSIDEIQFDRFSDQQTLVGNNNSDLAYIIYTSGTTGIPKGIALEHKTISNLAQWQMKNPWFAQIEKVTQFASLGFDVSVQEIFYTLLSARELAVIPNCMKYSMNNFLSYISREQINQIFLPTAILCYFAKEGLLFDYSLDALKEIIVAGEKLIVDDQIREFFIKYKHIRLTNQYGPSETHVVSAHTLSEDPLSWNYNPPIGQAIDNVDLHVLSKELRPLPTGIIGELYIGGCSLAREYINQPDLTQEKMIANPFVMGEKLYKSGDLVKRLANGDLLYIGREDNQVKIRGFRVELGEIEAVLLRHPEVKNCVVLVDEQSRSKLLAYIEPFDYQNHPDTQAILQWLKTQLPKYMVPSQLFFIADFPFTLNGKINKTALLANHHYMPVDEQIHVHPRTANEKKLVDIIVNVLELDEVSTHKNIFDLGATSLNIIKILIEIKDKFAIDLPAAQLFEPISIRELSEVIANCCPLSSQRIQKVSLV</sequence>
<dbReference type="NCBIfam" id="TIGR01733">
    <property type="entry name" value="AA-adenyl-dom"/>
    <property type="match status" value="2"/>
</dbReference>
<proteinExistence type="predicted"/>
<evidence type="ECO:0000313" key="4">
    <source>
        <dbReference type="EMBL" id="CDZ76857.1"/>
    </source>
</evidence>
<dbReference type="GO" id="GO:0043041">
    <property type="term" value="P:amino acid activation for nonribosomal peptide biosynthetic process"/>
    <property type="evidence" value="ECO:0007669"/>
    <property type="project" value="TreeGrafter"/>
</dbReference>
<dbReference type="InterPro" id="IPR020845">
    <property type="entry name" value="AMP-binding_CS"/>
</dbReference>
<feature type="domain" description="Carrier" evidence="3">
    <location>
        <begin position="1593"/>
        <end position="1668"/>
    </location>
</feature>
<dbReference type="GO" id="GO:0031177">
    <property type="term" value="F:phosphopantetheine binding"/>
    <property type="evidence" value="ECO:0007669"/>
    <property type="project" value="InterPro"/>
</dbReference>
<evidence type="ECO:0000313" key="5">
    <source>
        <dbReference type="Proteomes" id="UP000044071"/>
    </source>
</evidence>
<dbReference type="Pfam" id="PF00501">
    <property type="entry name" value="AMP-binding"/>
    <property type="match status" value="2"/>
</dbReference>
<dbReference type="Pfam" id="PF13193">
    <property type="entry name" value="AMP-binding_C"/>
    <property type="match status" value="2"/>
</dbReference>
<dbReference type="InterPro" id="IPR000873">
    <property type="entry name" value="AMP-dep_synth/lig_dom"/>
</dbReference>
<dbReference type="InterPro" id="IPR025110">
    <property type="entry name" value="AMP-bd_C"/>
</dbReference>
<name>A0A078KV38_9GAMM</name>
<organism evidence="4 5">
    <name type="scientific">Legionella massiliensis</name>
    <dbReference type="NCBI Taxonomy" id="1034943"/>
    <lineage>
        <taxon>Bacteria</taxon>
        <taxon>Pseudomonadati</taxon>
        <taxon>Pseudomonadota</taxon>
        <taxon>Gammaproteobacteria</taxon>
        <taxon>Legionellales</taxon>
        <taxon>Legionellaceae</taxon>
        <taxon>Legionella</taxon>
    </lineage>
</organism>
<protein>
    <submittedName>
        <fullName evidence="4">Linear gramicidin synthase subunit D</fullName>
    </submittedName>
</protein>
<dbReference type="InterPro" id="IPR001242">
    <property type="entry name" value="Condensation_dom"/>
</dbReference>
<dbReference type="PANTHER" id="PTHR45527">
    <property type="entry name" value="NONRIBOSOMAL PEPTIDE SYNTHETASE"/>
    <property type="match status" value="1"/>
</dbReference>
<dbReference type="CDD" id="cd05930">
    <property type="entry name" value="A_NRPS"/>
    <property type="match status" value="2"/>
</dbReference>
<dbReference type="RefSeq" id="WP_043873290.1">
    <property type="nucleotide sequence ID" value="NZ_CCVW01000001.1"/>
</dbReference>
<dbReference type="InterPro" id="IPR036736">
    <property type="entry name" value="ACP-like_sf"/>
</dbReference>
<dbReference type="Gene3D" id="1.10.1200.10">
    <property type="entry name" value="ACP-like"/>
    <property type="match status" value="2"/>
</dbReference>
<dbReference type="STRING" id="1034943.BN59_01133"/>
<dbReference type="Pfam" id="PF00550">
    <property type="entry name" value="PP-binding"/>
    <property type="match status" value="2"/>
</dbReference>
<dbReference type="SMART" id="SM00823">
    <property type="entry name" value="PKS_PP"/>
    <property type="match status" value="1"/>
</dbReference>
<dbReference type="SUPFAM" id="SSF52777">
    <property type="entry name" value="CoA-dependent acyltransferases"/>
    <property type="match status" value="2"/>
</dbReference>
<dbReference type="SUPFAM" id="SSF56801">
    <property type="entry name" value="Acetyl-CoA synthetase-like"/>
    <property type="match status" value="2"/>
</dbReference>
<dbReference type="InterPro" id="IPR010071">
    <property type="entry name" value="AA_adenyl_dom"/>
</dbReference>
<dbReference type="Gene3D" id="2.30.38.10">
    <property type="entry name" value="Luciferase, Domain 3"/>
    <property type="match status" value="2"/>
</dbReference>
<dbReference type="GO" id="GO:0044550">
    <property type="term" value="P:secondary metabolite biosynthetic process"/>
    <property type="evidence" value="ECO:0007669"/>
    <property type="project" value="TreeGrafter"/>
</dbReference>
<dbReference type="GO" id="GO:0003824">
    <property type="term" value="F:catalytic activity"/>
    <property type="evidence" value="ECO:0007669"/>
    <property type="project" value="InterPro"/>
</dbReference>
<dbReference type="Gene3D" id="3.40.50.980">
    <property type="match status" value="4"/>
</dbReference>
<dbReference type="Gene3D" id="3.30.300.30">
    <property type="match status" value="2"/>
</dbReference>
<evidence type="ECO:0000259" key="3">
    <source>
        <dbReference type="PROSITE" id="PS50075"/>
    </source>
</evidence>
<dbReference type="NCBIfam" id="NF003417">
    <property type="entry name" value="PRK04813.1"/>
    <property type="match status" value="2"/>
</dbReference>
<dbReference type="InterPro" id="IPR009081">
    <property type="entry name" value="PP-bd_ACP"/>
</dbReference>